<keyword evidence="3" id="KW-1185">Reference proteome</keyword>
<comment type="caution">
    <text evidence="2">The sequence shown here is derived from an EMBL/GenBank/DDBJ whole genome shotgun (WGS) entry which is preliminary data.</text>
</comment>
<feature type="domain" description="FecR protein" evidence="1">
    <location>
        <begin position="193"/>
        <end position="289"/>
    </location>
</feature>
<dbReference type="InterPro" id="IPR013783">
    <property type="entry name" value="Ig-like_fold"/>
</dbReference>
<dbReference type="Gene3D" id="2.60.40.10">
    <property type="entry name" value="Immunoglobulins"/>
    <property type="match status" value="3"/>
</dbReference>
<dbReference type="InterPro" id="IPR006860">
    <property type="entry name" value="FecR"/>
</dbReference>
<dbReference type="eggNOG" id="COG4254">
    <property type="taxonomic scope" value="Bacteria"/>
</dbReference>
<dbReference type="EMBL" id="AFWT01000010">
    <property type="protein sequence ID" value="EGV31924.1"/>
    <property type="molecule type" value="Genomic_DNA"/>
</dbReference>
<name>G2E0J6_9GAMM</name>
<dbReference type="Pfam" id="PF04773">
    <property type="entry name" value="FecR"/>
    <property type="match status" value="1"/>
</dbReference>
<proteinExistence type="predicted"/>
<dbReference type="Proteomes" id="UP000004200">
    <property type="component" value="Unassembled WGS sequence"/>
</dbReference>
<protein>
    <submittedName>
        <fullName evidence="2">Peptidoglycan-binding lysin domain protein</fullName>
    </submittedName>
</protein>
<dbReference type="AlphaFoldDB" id="G2E0J6"/>
<dbReference type="RefSeq" id="WP_007040523.1">
    <property type="nucleotide sequence ID" value="NZ_AFWT01000010.1"/>
</dbReference>
<dbReference type="STRING" id="765913.ThidrDRAFT_1809"/>
<gene>
    <name evidence="2" type="ORF">ThidrDRAFT_1809</name>
</gene>
<reference evidence="2 3" key="1">
    <citation type="submission" date="2011-06" db="EMBL/GenBank/DDBJ databases">
        <title>The draft genome of Thiorhodococcus drewsii AZ1.</title>
        <authorList>
            <consortium name="US DOE Joint Genome Institute (JGI-PGF)"/>
            <person name="Lucas S."/>
            <person name="Han J."/>
            <person name="Lapidus A."/>
            <person name="Cheng J.-F."/>
            <person name="Goodwin L."/>
            <person name="Pitluck S."/>
            <person name="Peters L."/>
            <person name="Land M.L."/>
            <person name="Hauser L."/>
            <person name="Vogl K."/>
            <person name="Liu Z."/>
            <person name="Imhoff J."/>
            <person name="Thiel V."/>
            <person name="Frigaard N.-U."/>
            <person name="Bryant D.A."/>
            <person name="Woyke T.J."/>
        </authorList>
    </citation>
    <scope>NUCLEOTIDE SEQUENCE [LARGE SCALE GENOMIC DNA]</scope>
    <source>
        <strain evidence="2 3">AZ1</strain>
    </source>
</reference>
<sequence length="774" mass="84573">MTSRVSFLRYLLLLGVLWGPSVLAEETFAVILGPDQSLRDLAADYLGDPNAWPEILRANRLDSPHQVQPGMSLSLPVAAMRDLGLVLSHLRGLIYRATAAGAEVFATQSIASALSDQASATEARRRGDLNAALRLARSGIAEASRALDRSLSRRDVAAEAVLDAAGGVVQRRLPSEYDWTPIPIRTLLVEHTRLRTLERSFALVRFRDASSLRMSENAQLAIRRLRRDRLTRSETLDVVLYGGDLRALIAPGGRQTLRVEVPGIETSGDSTHYWLRKSPEDTRLANYAGEFRVSAGGGSVVVGLNQGTLVEAGRPPVPPIDLLPPPGPISPEQGAVRYGKGVELIWNPVPDARAYWIEVARDPLFSRLVFTDTDVRGTETDVPIEGEGIYYWRLSSVDAAGLPGPASLGRVFQIAWDNTPPYLVVENPVPGQRVADASITVRGRTEPDARLWLDGESIALDVDGRFSLDRPLSEGSNHLVFEARDPADNLSRLERTLYRTPGSPMPLRMAEGVPRDAQGRLLVASRRFALSGVTLPGASVRVDSEDDPGVSVTTLADADGHFDLILPARTEGTRFHAIASGPLGECVESGLEVVLDRTPPRIRLDQDPPLRTSDPHLSLSGRVEAGESLELDGQSVALSEEGTFAFGVPLRPGENRIRLVARDRAGNRAILERSLLLDREPPRLTAYRLREEGDGPPRRLRVEIEAEDASGLTAGIPYSLQIGETLHQGIARRGSDRDGYEDWVALPPDLKAKPRLRSVQLQDYLGNRREVVIE</sequence>
<evidence type="ECO:0000313" key="3">
    <source>
        <dbReference type="Proteomes" id="UP000004200"/>
    </source>
</evidence>
<evidence type="ECO:0000313" key="2">
    <source>
        <dbReference type="EMBL" id="EGV31924.1"/>
    </source>
</evidence>
<accession>G2E0J6</accession>
<evidence type="ECO:0000259" key="1">
    <source>
        <dbReference type="Pfam" id="PF04773"/>
    </source>
</evidence>
<dbReference type="OrthoDB" id="9813091at2"/>
<organism evidence="2 3">
    <name type="scientific">Thiorhodococcus drewsii AZ1</name>
    <dbReference type="NCBI Taxonomy" id="765913"/>
    <lineage>
        <taxon>Bacteria</taxon>
        <taxon>Pseudomonadati</taxon>
        <taxon>Pseudomonadota</taxon>
        <taxon>Gammaproteobacteria</taxon>
        <taxon>Chromatiales</taxon>
        <taxon>Chromatiaceae</taxon>
        <taxon>Thiorhodococcus</taxon>
    </lineage>
</organism>